<dbReference type="eggNOG" id="ENOG502ZYNM">
    <property type="taxonomic scope" value="Bacteria"/>
</dbReference>
<reference evidence="1 2" key="1">
    <citation type="submission" date="2013-09" db="EMBL/GenBank/DDBJ databases">
        <authorList>
            <person name="Zeng Z."/>
            <person name="Chen C."/>
        </authorList>
    </citation>
    <scope>NUCLEOTIDE SEQUENCE [LARGE SCALE GENOMIC DNA]</scope>
    <source>
        <strain evidence="1 2">WB 4.1-42</strain>
    </source>
</reference>
<comment type="caution">
    <text evidence="1">The sequence shown here is derived from an EMBL/GenBank/DDBJ whole genome shotgun (WGS) entry which is preliminary data.</text>
</comment>
<dbReference type="EMBL" id="JRLY01000034">
    <property type="protein sequence ID" value="KGO90927.1"/>
    <property type="molecule type" value="Genomic_DNA"/>
</dbReference>
<accession>A0A0A2ME09</accession>
<organism evidence="1 2">
    <name type="scientific">Flavobacterium subsaxonicum WB 4.1-42 = DSM 21790</name>
    <dbReference type="NCBI Taxonomy" id="1121898"/>
    <lineage>
        <taxon>Bacteria</taxon>
        <taxon>Pseudomonadati</taxon>
        <taxon>Bacteroidota</taxon>
        <taxon>Flavobacteriia</taxon>
        <taxon>Flavobacteriales</taxon>
        <taxon>Flavobacteriaceae</taxon>
        <taxon>Flavobacterium</taxon>
    </lineage>
</organism>
<proteinExistence type="predicted"/>
<name>A0A0A2ME09_9FLAO</name>
<dbReference type="AlphaFoldDB" id="A0A0A2ME09"/>
<dbReference type="RefSeq" id="WP_026990094.1">
    <property type="nucleotide sequence ID" value="NZ_AUGP01000009.1"/>
</dbReference>
<keyword evidence="2" id="KW-1185">Reference proteome</keyword>
<protein>
    <submittedName>
        <fullName evidence="1">Uncharacterized protein</fullName>
    </submittedName>
</protein>
<sequence length="145" mass="16111">MKVTLLYIILFCLTGQDNCLGYALIKGNYFTEGKYVKQGFPSGELNFYAEIDCSIKLKDTLVLTVYNLGRNGEKVLLAGAACNVITKDNKQINGYKIKGLLGVSDKKGHLLIPLSKKNITTISIGCLSYTTKVYDYTKLIECTYK</sequence>
<gene>
    <name evidence="1" type="ORF">Q766_20755</name>
</gene>
<evidence type="ECO:0000313" key="2">
    <source>
        <dbReference type="Proteomes" id="UP000030111"/>
    </source>
</evidence>
<evidence type="ECO:0000313" key="1">
    <source>
        <dbReference type="EMBL" id="KGO90927.1"/>
    </source>
</evidence>
<dbReference type="Proteomes" id="UP000030111">
    <property type="component" value="Unassembled WGS sequence"/>
</dbReference>